<evidence type="ECO:0000256" key="2">
    <source>
        <dbReference type="SAM" id="SignalP"/>
    </source>
</evidence>
<keyword evidence="4" id="KW-1185">Reference proteome</keyword>
<accession>A0A8T0IAQ2</accession>
<feature type="signal peptide" evidence="2">
    <location>
        <begin position="1"/>
        <end position="26"/>
    </location>
</feature>
<evidence type="ECO:0000313" key="4">
    <source>
        <dbReference type="Proteomes" id="UP000822688"/>
    </source>
</evidence>
<comment type="caution">
    <text evidence="3">The sequence shown here is derived from an EMBL/GenBank/DDBJ whole genome shotgun (WGS) entry which is preliminary data.</text>
</comment>
<gene>
    <name evidence="3" type="ORF">KC19_4G143200</name>
</gene>
<reference evidence="3" key="1">
    <citation type="submission" date="2020-06" db="EMBL/GenBank/DDBJ databases">
        <title>WGS assembly of Ceratodon purpureus strain R40.</title>
        <authorList>
            <person name="Carey S.B."/>
            <person name="Jenkins J."/>
            <person name="Shu S."/>
            <person name="Lovell J.T."/>
            <person name="Sreedasyam A."/>
            <person name="Maumus F."/>
            <person name="Tiley G.P."/>
            <person name="Fernandez-Pozo N."/>
            <person name="Barry K."/>
            <person name="Chen C."/>
            <person name="Wang M."/>
            <person name="Lipzen A."/>
            <person name="Daum C."/>
            <person name="Saski C.A."/>
            <person name="Payton A.C."/>
            <person name="Mcbreen J.C."/>
            <person name="Conrad R.E."/>
            <person name="Kollar L.M."/>
            <person name="Olsson S."/>
            <person name="Huttunen S."/>
            <person name="Landis J.B."/>
            <person name="Wickett N.J."/>
            <person name="Johnson M.G."/>
            <person name="Rensing S.A."/>
            <person name="Grimwood J."/>
            <person name="Schmutz J."/>
            <person name="Mcdaniel S.F."/>
        </authorList>
    </citation>
    <scope>NUCLEOTIDE SEQUENCE</scope>
    <source>
        <strain evidence="3">R40</strain>
    </source>
</reference>
<name>A0A8T0IAQ2_CERPU</name>
<proteinExistence type="predicted"/>
<sequence length="179" mass="19321">MERLVVLARLTLCVFVLLSISHGARSARMLSSRVELGELPPCKDVPGGIPNWDCYDPPLNPLPPCDFKHQNPGIDCSTDSQNPRPPPAPKVKGAELTHISAASSNHDIQISDGRVHVQGELPPCKDVPGGIPNWDCYDPPLTPLPPCDFNHQNPGIDCSTDSQKPRPPPKAKAVTYISG</sequence>
<dbReference type="EMBL" id="CM026424">
    <property type="protein sequence ID" value="KAG0580039.1"/>
    <property type="molecule type" value="Genomic_DNA"/>
</dbReference>
<evidence type="ECO:0000256" key="1">
    <source>
        <dbReference type="SAM" id="MobiDB-lite"/>
    </source>
</evidence>
<feature type="region of interest" description="Disordered" evidence="1">
    <location>
        <begin position="148"/>
        <end position="179"/>
    </location>
</feature>
<feature type="chain" id="PRO_5035902221" evidence="2">
    <location>
        <begin position="27"/>
        <end position="179"/>
    </location>
</feature>
<keyword evidence="2" id="KW-0732">Signal</keyword>
<organism evidence="3 4">
    <name type="scientific">Ceratodon purpureus</name>
    <name type="common">Fire moss</name>
    <name type="synonym">Dicranum purpureum</name>
    <dbReference type="NCBI Taxonomy" id="3225"/>
    <lineage>
        <taxon>Eukaryota</taxon>
        <taxon>Viridiplantae</taxon>
        <taxon>Streptophyta</taxon>
        <taxon>Embryophyta</taxon>
        <taxon>Bryophyta</taxon>
        <taxon>Bryophytina</taxon>
        <taxon>Bryopsida</taxon>
        <taxon>Dicranidae</taxon>
        <taxon>Pseudoditrichales</taxon>
        <taxon>Ditrichaceae</taxon>
        <taxon>Ceratodon</taxon>
    </lineage>
</organism>
<dbReference type="AlphaFoldDB" id="A0A8T0IAQ2"/>
<evidence type="ECO:0000313" key="3">
    <source>
        <dbReference type="EMBL" id="KAG0580039.1"/>
    </source>
</evidence>
<feature type="region of interest" description="Disordered" evidence="1">
    <location>
        <begin position="72"/>
        <end position="92"/>
    </location>
</feature>
<dbReference type="Proteomes" id="UP000822688">
    <property type="component" value="Chromosome 4"/>
</dbReference>
<protein>
    <submittedName>
        <fullName evidence="3">Uncharacterized protein</fullName>
    </submittedName>
</protein>